<name>F5J3Y4_9BACT</name>
<dbReference type="eggNOG" id="COG4637">
    <property type="taxonomic scope" value="Bacteria"/>
</dbReference>
<dbReference type="Gene3D" id="3.40.50.300">
    <property type="entry name" value="P-loop containing nucleotide triphosphate hydrolases"/>
    <property type="match status" value="1"/>
</dbReference>
<keyword evidence="2" id="KW-1185">Reference proteome</keyword>
<dbReference type="AlphaFoldDB" id="F5J3Y4"/>
<dbReference type="PANTHER" id="PTHR43581">
    <property type="entry name" value="ATP/GTP PHOSPHATASE"/>
    <property type="match status" value="1"/>
</dbReference>
<dbReference type="OrthoDB" id="1098190at2"/>
<organism evidence="1 2">
    <name type="scientific">Dysgonomonas gadei ATCC BAA-286</name>
    <dbReference type="NCBI Taxonomy" id="742766"/>
    <lineage>
        <taxon>Bacteria</taxon>
        <taxon>Pseudomonadati</taxon>
        <taxon>Bacteroidota</taxon>
        <taxon>Bacteroidia</taxon>
        <taxon>Bacteroidales</taxon>
        <taxon>Dysgonomonadaceae</taxon>
        <taxon>Dysgonomonas</taxon>
    </lineage>
</organism>
<dbReference type="PANTHER" id="PTHR43581:SF2">
    <property type="entry name" value="EXCINUCLEASE ATPASE SUBUNIT"/>
    <property type="match status" value="1"/>
</dbReference>
<dbReference type="GO" id="GO:0005524">
    <property type="term" value="F:ATP binding"/>
    <property type="evidence" value="ECO:0007669"/>
    <property type="project" value="InterPro"/>
</dbReference>
<accession>F5J3Y4</accession>
<evidence type="ECO:0000313" key="2">
    <source>
        <dbReference type="Proteomes" id="UP000004913"/>
    </source>
</evidence>
<dbReference type="SUPFAM" id="SSF52540">
    <property type="entry name" value="P-loop containing nucleoside triphosphate hydrolases"/>
    <property type="match status" value="1"/>
</dbReference>
<dbReference type="STRING" id="742766.HMPREF9455_04051"/>
<dbReference type="HOGENOM" id="CLU_053347_0_0_10"/>
<dbReference type="GO" id="GO:0016887">
    <property type="term" value="F:ATP hydrolysis activity"/>
    <property type="evidence" value="ECO:0007669"/>
    <property type="project" value="InterPro"/>
</dbReference>
<comment type="caution">
    <text evidence="1">The sequence shown here is derived from an EMBL/GenBank/DDBJ whole genome shotgun (WGS) entry which is preliminary data.</text>
</comment>
<proteinExistence type="predicted"/>
<dbReference type="EMBL" id="ADLV01000057">
    <property type="protein sequence ID" value="EGJ99555.1"/>
    <property type="molecule type" value="Genomic_DNA"/>
</dbReference>
<reference evidence="1 2" key="1">
    <citation type="submission" date="2011-04" db="EMBL/GenBank/DDBJ databases">
        <title>The Genome Sequence of Dysgonomonas gadei ATCC BAA-286.</title>
        <authorList>
            <consortium name="The Broad Institute Genome Sequencing Platform"/>
            <person name="Earl A."/>
            <person name="Ward D."/>
            <person name="Feldgarden M."/>
            <person name="Gevers D."/>
            <person name="Pudlo N."/>
            <person name="Martens E."/>
            <person name="Allen-Vercoe E."/>
            <person name="Young S.K."/>
            <person name="Zeng Q."/>
            <person name="Gargeya S."/>
            <person name="Fitzgerald M."/>
            <person name="Haas B."/>
            <person name="Abouelleil A."/>
            <person name="Alvarado L."/>
            <person name="Arachchi H.M."/>
            <person name="Berlin A."/>
            <person name="Brown A."/>
            <person name="Chapman S.B."/>
            <person name="Chen Z."/>
            <person name="Dunbar C."/>
            <person name="Freedman E."/>
            <person name="Gearin G."/>
            <person name="Gellesch M."/>
            <person name="Goldberg J."/>
            <person name="Griggs A."/>
            <person name="Gujja S."/>
            <person name="Heiman D."/>
            <person name="Howarth C."/>
            <person name="Larson L."/>
            <person name="Lui A."/>
            <person name="MacDonald P.J.P."/>
            <person name="Mehta T."/>
            <person name="Montmayeur A."/>
            <person name="Murphy C."/>
            <person name="Neiman D."/>
            <person name="Pearson M."/>
            <person name="Priest M."/>
            <person name="Roberts A."/>
            <person name="Saif S."/>
            <person name="Shea T."/>
            <person name="Shenoy N."/>
            <person name="Sisk P."/>
            <person name="Stolte C."/>
            <person name="Sykes S."/>
            <person name="Yandava C."/>
            <person name="Wortman J."/>
            <person name="Nusbaum C."/>
            <person name="Birren B."/>
        </authorList>
    </citation>
    <scope>NUCLEOTIDE SEQUENCE [LARGE SCALE GENOMIC DNA]</scope>
    <source>
        <strain evidence="1 2">ATCC BAA-286</strain>
    </source>
</reference>
<dbReference type="RefSeq" id="WP_006801587.1">
    <property type="nucleotide sequence ID" value="NZ_GL891995.1"/>
</dbReference>
<dbReference type="Proteomes" id="UP000004913">
    <property type="component" value="Unassembled WGS sequence"/>
</dbReference>
<evidence type="ECO:0000313" key="1">
    <source>
        <dbReference type="EMBL" id="EGJ99555.1"/>
    </source>
</evidence>
<dbReference type="InterPro" id="IPR051396">
    <property type="entry name" value="Bact_Antivir_Def_Nuclease"/>
</dbReference>
<gene>
    <name evidence="1" type="ORF">HMPREF9455_04051</name>
</gene>
<sequence length="378" mass="43857">MEESIVIKNFGPIKNIEIKNIHPLTIFIGESGSGKSTIMKVIVLFRWIYKMVNIRSYLKHANITESPFKFDFKQYLKNGGFDEDAYLSSETEIIYRKGNNEISYRGSLNTNIIIPEDELSLEKMSFIADKRNIISEILSKNAEVNSFFLNETYEDFRKAYPFIKELAIDYLGVKYSRKKVGNTTRHYIENIDGQKQFPPIKLEEASSGMQTVTPLSVIIEYFSKHYDFTSRFNSIVVGYLSQNDSLKDFRTGQNIGDIKHRNINIHIEEPELSLYPESQRSLINFIVKSCFIENHRDYKMTVMMATHSPYIINHLNLLIKASDKNKLIEGAKISFEDISVFQVIDGKIIDLKIENERLINTNPLSEMINDIYDQYNLL</sequence>
<protein>
    <submittedName>
        <fullName evidence="1">Uncharacterized protein</fullName>
    </submittedName>
</protein>
<dbReference type="InterPro" id="IPR027417">
    <property type="entry name" value="P-loop_NTPase"/>
</dbReference>